<dbReference type="Proteomes" id="UP000593892">
    <property type="component" value="Chromosome"/>
</dbReference>
<evidence type="ECO:0000256" key="4">
    <source>
        <dbReference type="ARBA" id="ARBA00022777"/>
    </source>
</evidence>
<evidence type="ECO:0000256" key="2">
    <source>
        <dbReference type="ARBA" id="ARBA00022679"/>
    </source>
</evidence>
<keyword evidence="9" id="KW-1185">Reference proteome</keyword>
<dbReference type="GO" id="GO:0005524">
    <property type="term" value="F:ATP binding"/>
    <property type="evidence" value="ECO:0007669"/>
    <property type="project" value="UniProtKB-KW"/>
</dbReference>
<sequence length="310" mass="33267">MILTLTANPAIDRNVAVDRLVFEDRAYILSTRESAGGRGINASSVIHSYGGPTLAIAICGGKSGKLLEGFLSQAEFPCEFVRVRHEIRTNFTIADKNGLAIKLNEHGPALSQPELSRLEKTVRHRMKEATWLLLCGSVPPGVPAEFYARLIQAASKLGVKTLLDTDGEAVEAALEQGPTVVTPNQPEAERLLNRALLTRNHFQEAAERIRGMGAKNVILSLGARGALGAFEDGSIWEAVPPRIDALCPIGAGDALAAAYAWAAHDGKEAMDALRWGVAAGTASARLPGVSFANLQQTREIYGRVEVRRLN</sequence>
<evidence type="ECO:0000256" key="5">
    <source>
        <dbReference type="ARBA" id="ARBA00022840"/>
    </source>
</evidence>
<dbReference type="PANTHER" id="PTHR46566:SF2">
    <property type="entry name" value="ATP-DEPENDENT 6-PHOSPHOFRUCTOKINASE ISOZYME 2"/>
    <property type="match status" value="1"/>
</dbReference>
<dbReference type="PANTHER" id="PTHR46566">
    <property type="entry name" value="1-PHOSPHOFRUCTOKINASE-RELATED"/>
    <property type="match status" value="1"/>
</dbReference>
<dbReference type="InterPro" id="IPR011611">
    <property type="entry name" value="PfkB_dom"/>
</dbReference>
<dbReference type="SUPFAM" id="SSF53613">
    <property type="entry name" value="Ribokinase-like"/>
    <property type="match status" value="1"/>
</dbReference>
<evidence type="ECO:0000313" key="9">
    <source>
        <dbReference type="Proteomes" id="UP000593892"/>
    </source>
</evidence>
<dbReference type="InterPro" id="IPR029056">
    <property type="entry name" value="Ribokinase-like"/>
</dbReference>
<dbReference type="AlphaFoldDB" id="A0A7S7SIF4"/>
<proteinExistence type="inferred from homology"/>
<organism evidence="8 9">
    <name type="scientific">Paludibaculum fermentans</name>
    <dbReference type="NCBI Taxonomy" id="1473598"/>
    <lineage>
        <taxon>Bacteria</taxon>
        <taxon>Pseudomonadati</taxon>
        <taxon>Acidobacteriota</taxon>
        <taxon>Terriglobia</taxon>
        <taxon>Bryobacterales</taxon>
        <taxon>Bryobacteraceae</taxon>
        <taxon>Paludibaculum</taxon>
    </lineage>
</organism>
<dbReference type="Pfam" id="PF00294">
    <property type="entry name" value="PfkB"/>
    <property type="match status" value="1"/>
</dbReference>
<dbReference type="PIRSF" id="PIRSF000535">
    <property type="entry name" value="1PFK/6PFK/LacC"/>
    <property type="match status" value="1"/>
</dbReference>
<keyword evidence="4 8" id="KW-0418">Kinase</keyword>
<evidence type="ECO:0000256" key="3">
    <source>
        <dbReference type="ARBA" id="ARBA00022741"/>
    </source>
</evidence>
<dbReference type="RefSeq" id="WP_194447688.1">
    <property type="nucleotide sequence ID" value="NZ_CP063849.1"/>
</dbReference>
<dbReference type="GO" id="GO:0008443">
    <property type="term" value="F:phosphofructokinase activity"/>
    <property type="evidence" value="ECO:0007669"/>
    <property type="project" value="TreeGrafter"/>
</dbReference>
<comment type="similarity">
    <text evidence="1">Belongs to the carbohydrate kinase PfkB family.</text>
</comment>
<evidence type="ECO:0000259" key="7">
    <source>
        <dbReference type="Pfam" id="PF00294"/>
    </source>
</evidence>
<keyword evidence="5" id="KW-0067">ATP-binding</keyword>
<reference evidence="8 9" key="1">
    <citation type="submission" date="2020-10" db="EMBL/GenBank/DDBJ databases">
        <title>Complete genome sequence of Paludibaculum fermentans P105T, a facultatively anaerobic acidobacterium capable of dissimilatory Fe(III) reduction.</title>
        <authorList>
            <person name="Dedysh S.N."/>
            <person name="Beletsky A.V."/>
            <person name="Kulichevskaya I.S."/>
            <person name="Mardanov A.V."/>
            <person name="Ravin N.V."/>
        </authorList>
    </citation>
    <scope>NUCLEOTIDE SEQUENCE [LARGE SCALE GENOMIC DNA]</scope>
    <source>
        <strain evidence="8 9">P105</strain>
    </source>
</reference>
<dbReference type="CDD" id="cd01164">
    <property type="entry name" value="FruK_PfkB_like"/>
    <property type="match status" value="1"/>
</dbReference>
<evidence type="ECO:0000256" key="1">
    <source>
        <dbReference type="ARBA" id="ARBA00010688"/>
    </source>
</evidence>
<dbReference type="GO" id="GO:0005829">
    <property type="term" value="C:cytosol"/>
    <property type="evidence" value="ECO:0007669"/>
    <property type="project" value="TreeGrafter"/>
</dbReference>
<dbReference type="EMBL" id="CP063849">
    <property type="protein sequence ID" value="QOY86019.1"/>
    <property type="molecule type" value="Genomic_DNA"/>
</dbReference>
<accession>A0A7S7SIF4</accession>
<dbReference type="KEGG" id="pfer:IRI77_24825"/>
<name>A0A7S7SIF4_PALFE</name>
<keyword evidence="3" id="KW-0547">Nucleotide-binding</keyword>
<evidence type="ECO:0000256" key="6">
    <source>
        <dbReference type="PIRNR" id="PIRNR000535"/>
    </source>
</evidence>
<dbReference type="InterPro" id="IPR017583">
    <property type="entry name" value="Tagatose/fructose_Pkinase"/>
</dbReference>
<gene>
    <name evidence="8" type="ORF">IRI77_24825</name>
</gene>
<keyword evidence="2 6" id="KW-0808">Transferase</keyword>
<protein>
    <submittedName>
        <fullName evidence="8">1-phosphofructokinase family hexose kinase</fullName>
    </submittedName>
</protein>
<dbReference type="Gene3D" id="3.40.1190.20">
    <property type="match status" value="1"/>
</dbReference>
<evidence type="ECO:0000313" key="8">
    <source>
        <dbReference type="EMBL" id="QOY86019.1"/>
    </source>
</evidence>
<dbReference type="NCBIfam" id="TIGR03168">
    <property type="entry name" value="1-PFK"/>
    <property type="match status" value="1"/>
</dbReference>
<feature type="domain" description="Carbohydrate kinase PfkB" evidence="7">
    <location>
        <begin position="11"/>
        <end position="291"/>
    </location>
</feature>